<protein>
    <recommendedName>
        <fullName evidence="3">Capsule polysaccharide biosynthesis protein</fullName>
    </recommendedName>
</protein>
<proteinExistence type="predicted"/>
<evidence type="ECO:0008006" key="3">
    <source>
        <dbReference type="Google" id="ProtNLM"/>
    </source>
</evidence>
<keyword evidence="2" id="KW-1185">Reference proteome</keyword>
<sequence>MAQPKFSIPPEYQSQLRHISPKDTRTDAEILTALSQHQPVTSEKNIWAYWHSGLTTMPPWCQRNILGWVRINGPSWTVRVLDSVPDSPNHFLQYIDGSILPEAFVKGEMTGPYTGPHSADFLKGACPLSHGGVFLDVGCIMFNSIDKICWRHLEDDNDPWNVAVPLMYAQTMANHFVAARKGDPFVKRWHELFMELWRGQRSHEGLIENPLIGFGKTLDFEDSRASKFRWDFAVEPVTVMEYIAQVLCWVRLCMLEPVEGASGEEAFDCSAYWEGHVMVFDVLKESWGAEETVGFGLGERIVELLGVRVDGDVESREWKDAYKLVWRLLSGSSLQKVTHGKGLTKAAALGVLLDRKENEGVDCAEGTFGELLRYGCVHFEQTREEIELMEAKPVKMKMKKGVFEP</sequence>
<dbReference type="EMBL" id="JAKLMC020000024">
    <property type="protein sequence ID" value="KAK5950779.1"/>
    <property type="molecule type" value="Genomic_DNA"/>
</dbReference>
<dbReference type="Proteomes" id="UP001316803">
    <property type="component" value="Unassembled WGS sequence"/>
</dbReference>
<dbReference type="Gene3D" id="3.90.550.20">
    <property type="match status" value="1"/>
</dbReference>
<comment type="caution">
    <text evidence="1">The sequence shown here is derived from an EMBL/GenBank/DDBJ whole genome shotgun (WGS) entry which is preliminary data.</text>
</comment>
<dbReference type="SUPFAM" id="SSF53448">
    <property type="entry name" value="Nucleotide-diphospho-sugar transferases"/>
    <property type="match status" value="1"/>
</dbReference>
<organism evidence="1 2">
    <name type="scientific">Knufia fluminis</name>
    <dbReference type="NCBI Taxonomy" id="191047"/>
    <lineage>
        <taxon>Eukaryota</taxon>
        <taxon>Fungi</taxon>
        <taxon>Dikarya</taxon>
        <taxon>Ascomycota</taxon>
        <taxon>Pezizomycotina</taxon>
        <taxon>Eurotiomycetes</taxon>
        <taxon>Chaetothyriomycetidae</taxon>
        <taxon>Chaetothyriales</taxon>
        <taxon>Trichomeriaceae</taxon>
        <taxon>Knufia</taxon>
    </lineage>
</organism>
<dbReference type="AlphaFoldDB" id="A0AAN8I3W5"/>
<reference evidence="1 2" key="1">
    <citation type="submission" date="2022-12" db="EMBL/GenBank/DDBJ databases">
        <title>Genomic features and morphological characterization of a novel Knufia sp. strain isolated from spacecraft assembly facility.</title>
        <authorList>
            <person name="Teixeira M."/>
            <person name="Chander A.M."/>
            <person name="Stajich J.E."/>
            <person name="Venkateswaran K."/>
        </authorList>
    </citation>
    <scope>NUCLEOTIDE SEQUENCE [LARGE SCALE GENOMIC DNA]</scope>
    <source>
        <strain evidence="1 2">FJI-L2-BK-P2</strain>
    </source>
</reference>
<accession>A0AAN8I3W5</accession>
<evidence type="ECO:0000313" key="1">
    <source>
        <dbReference type="EMBL" id="KAK5950779.1"/>
    </source>
</evidence>
<dbReference type="InterPro" id="IPR029044">
    <property type="entry name" value="Nucleotide-diphossugar_trans"/>
</dbReference>
<gene>
    <name evidence="1" type="ORF">OHC33_008162</name>
</gene>
<name>A0AAN8I3W5_9EURO</name>
<evidence type="ECO:0000313" key="2">
    <source>
        <dbReference type="Proteomes" id="UP001316803"/>
    </source>
</evidence>